<dbReference type="InterPro" id="IPR011029">
    <property type="entry name" value="DEATH-like_dom_sf"/>
</dbReference>
<evidence type="ECO:0000313" key="3">
    <source>
        <dbReference type="Proteomes" id="UP000694389"/>
    </source>
</evidence>
<protein>
    <recommendedName>
        <fullName evidence="1">Pyrin domain-containing protein</fullName>
    </recommendedName>
</protein>
<dbReference type="PROSITE" id="PS50824">
    <property type="entry name" value="DAPIN"/>
    <property type="match status" value="1"/>
</dbReference>
<dbReference type="Ensembl" id="ENSDLAT00005031078.2">
    <property type="protein sequence ID" value="ENSDLAP00005029128.1"/>
    <property type="gene ID" value="ENSDLAG00005013106.2"/>
</dbReference>
<reference evidence="2" key="1">
    <citation type="submission" date="2025-08" db="UniProtKB">
        <authorList>
            <consortium name="Ensembl"/>
        </authorList>
    </citation>
    <scope>IDENTIFICATION</scope>
</reference>
<dbReference type="Proteomes" id="UP000694389">
    <property type="component" value="Unassembled WGS sequence"/>
</dbReference>
<dbReference type="CDD" id="cd08321">
    <property type="entry name" value="Pyrin_ASC-like"/>
    <property type="match status" value="1"/>
</dbReference>
<dbReference type="SUPFAM" id="SSF47986">
    <property type="entry name" value="DEATH domain"/>
    <property type="match status" value="1"/>
</dbReference>
<accession>A0A8C4FBQ9</accession>
<reference evidence="2" key="2">
    <citation type="submission" date="2025-09" db="UniProtKB">
        <authorList>
            <consortium name="Ensembl"/>
        </authorList>
    </citation>
    <scope>IDENTIFICATION</scope>
</reference>
<dbReference type="Gene3D" id="1.10.533.10">
    <property type="entry name" value="Death Domain, Fas"/>
    <property type="match status" value="1"/>
</dbReference>
<dbReference type="InterPro" id="IPR004020">
    <property type="entry name" value="DAPIN"/>
</dbReference>
<dbReference type="AlphaFoldDB" id="A0A8C4FBQ9"/>
<dbReference type="Pfam" id="PF02758">
    <property type="entry name" value="PYRIN"/>
    <property type="match status" value="1"/>
</dbReference>
<dbReference type="SMART" id="SM01289">
    <property type="entry name" value="PYRIN"/>
    <property type="match status" value="1"/>
</dbReference>
<name>A0A8C4FBQ9_DICLA</name>
<keyword evidence="3" id="KW-1185">Reference proteome</keyword>
<proteinExistence type="predicted"/>
<organism evidence="2 3">
    <name type="scientific">Dicentrarchus labrax</name>
    <name type="common">European seabass</name>
    <name type="synonym">Morone labrax</name>
    <dbReference type="NCBI Taxonomy" id="13489"/>
    <lineage>
        <taxon>Eukaryota</taxon>
        <taxon>Metazoa</taxon>
        <taxon>Chordata</taxon>
        <taxon>Craniata</taxon>
        <taxon>Vertebrata</taxon>
        <taxon>Euteleostomi</taxon>
        <taxon>Actinopterygii</taxon>
        <taxon>Neopterygii</taxon>
        <taxon>Teleostei</taxon>
        <taxon>Neoteleostei</taxon>
        <taxon>Acanthomorphata</taxon>
        <taxon>Eupercaria</taxon>
        <taxon>Moronidae</taxon>
        <taxon>Dicentrarchus</taxon>
    </lineage>
</organism>
<feature type="domain" description="Pyrin" evidence="1">
    <location>
        <begin position="1"/>
        <end position="86"/>
    </location>
</feature>
<dbReference type="GeneTree" id="ENSGT01090000260202"/>
<sequence>CVRKVSILLGSLEDLVAEEFKKFKWYLQQSEVLEGFPAIPKGRLENADRVDTVDQMVQTYCIHKHLLMLLLLLDDHPVLGSESALR</sequence>
<evidence type="ECO:0000259" key="1">
    <source>
        <dbReference type="PROSITE" id="PS50824"/>
    </source>
</evidence>
<evidence type="ECO:0000313" key="2">
    <source>
        <dbReference type="Ensembl" id="ENSDLAP00005029128.1"/>
    </source>
</evidence>